<organism evidence="11 12">
    <name type="scientific">Candidatus Nitrohelix vancouverensis</name>
    <dbReference type="NCBI Taxonomy" id="2705534"/>
    <lineage>
        <taxon>Bacteria</taxon>
        <taxon>Pseudomonadati</taxon>
        <taxon>Nitrospinota/Tectimicrobiota group</taxon>
        <taxon>Nitrospinota</taxon>
        <taxon>Nitrospinia</taxon>
        <taxon>Nitrospinales</taxon>
        <taxon>Nitrospinaceae</taxon>
        <taxon>Candidatus Nitrohelix</taxon>
    </lineage>
</organism>
<dbReference type="Pfam" id="PF02367">
    <property type="entry name" value="TsaE"/>
    <property type="match status" value="1"/>
</dbReference>
<evidence type="ECO:0000256" key="6">
    <source>
        <dbReference type="ARBA" id="ARBA00022723"/>
    </source>
</evidence>
<evidence type="ECO:0000256" key="5">
    <source>
        <dbReference type="ARBA" id="ARBA00022694"/>
    </source>
</evidence>
<dbReference type="KEGG" id="nva:G3M78_09795"/>
<keyword evidence="4" id="KW-0963">Cytoplasm</keyword>
<comment type="similarity">
    <text evidence="2">Belongs to the TsaE family.</text>
</comment>
<evidence type="ECO:0000256" key="10">
    <source>
        <dbReference type="ARBA" id="ARBA00032441"/>
    </source>
</evidence>
<keyword evidence="8" id="KW-0067">ATP-binding</keyword>
<dbReference type="NCBIfam" id="TIGR00150">
    <property type="entry name" value="T6A_YjeE"/>
    <property type="match status" value="1"/>
</dbReference>
<dbReference type="GO" id="GO:0002949">
    <property type="term" value="P:tRNA threonylcarbamoyladenosine modification"/>
    <property type="evidence" value="ECO:0007669"/>
    <property type="project" value="InterPro"/>
</dbReference>
<evidence type="ECO:0000256" key="7">
    <source>
        <dbReference type="ARBA" id="ARBA00022741"/>
    </source>
</evidence>
<dbReference type="AlphaFoldDB" id="A0A7T0G521"/>
<dbReference type="Gene3D" id="3.40.50.300">
    <property type="entry name" value="P-loop containing nucleotide triphosphate hydrolases"/>
    <property type="match status" value="1"/>
</dbReference>
<dbReference type="GO" id="GO:0046872">
    <property type="term" value="F:metal ion binding"/>
    <property type="evidence" value="ECO:0007669"/>
    <property type="project" value="UniProtKB-KW"/>
</dbReference>
<dbReference type="GO" id="GO:0016740">
    <property type="term" value="F:transferase activity"/>
    <property type="evidence" value="ECO:0007669"/>
    <property type="project" value="UniProtKB-KW"/>
</dbReference>
<dbReference type="GO" id="GO:0005737">
    <property type="term" value="C:cytoplasm"/>
    <property type="evidence" value="ECO:0007669"/>
    <property type="project" value="UniProtKB-SubCell"/>
</dbReference>
<keyword evidence="11" id="KW-0808">Transferase</keyword>
<dbReference type="SUPFAM" id="SSF52540">
    <property type="entry name" value="P-loop containing nucleoside triphosphate hydrolases"/>
    <property type="match status" value="1"/>
</dbReference>
<evidence type="ECO:0000256" key="3">
    <source>
        <dbReference type="ARBA" id="ARBA00019010"/>
    </source>
</evidence>
<keyword evidence="7" id="KW-0547">Nucleotide-binding</keyword>
<reference evidence="12" key="1">
    <citation type="submission" date="2020-02" db="EMBL/GenBank/DDBJ databases">
        <title>Genomic and physiological characterization of two novel Nitrospinaceae genera.</title>
        <authorList>
            <person name="Mueller A.J."/>
            <person name="Jung M.-Y."/>
            <person name="Strachan C.R."/>
            <person name="Herbold C.W."/>
            <person name="Kirkegaard R.H."/>
            <person name="Daims H."/>
        </authorList>
    </citation>
    <scope>NUCLEOTIDE SEQUENCE [LARGE SCALE GENOMIC DNA]</scope>
</reference>
<gene>
    <name evidence="11" type="primary">tsaE</name>
    <name evidence="11" type="ORF">G3M78_09795</name>
</gene>
<sequence length="160" mass="17888">MQFKTESPEETLALGQSIGRCLKRQDIVLFHGDLGAGKTTLTQGICNGLGMTDYVRSPTFTLINEYSGNIPIYHIDLYRLDTFADVNNLGLEDYLFGDGVTLVEWAEKLIPSEGASLRDSFGIDKFLEIRILSPGPQSRLIHLSPTLMPDHDWSIFPLQK</sequence>
<comment type="subcellular location">
    <subcellularLocation>
        <location evidence="1">Cytoplasm</location>
    </subcellularLocation>
</comment>
<evidence type="ECO:0000256" key="9">
    <source>
        <dbReference type="ARBA" id="ARBA00022842"/>
    </source>
</evidence>
<evidence type="ECO:0000313" key="11">
    <source>
        <dbReference type="EMBL" id="QPJ66826.1"/>
    </source>
</evidence>
<dbReference type="Proteomes" id="UP000594464">
    <property type="component" value="Chromosome"/>
</dbReference>
<keyword evidence="9" id="KW-0460">Magnesium</keyword>
<dbReference type="EMBL" id="CP048620">
    <property type="protein sequence ID" value="QPJ66826.1"/>
    <property type="molecule type" value="Genomic_DNA"/>
</dbReference>
<keyword evidence="6" id="KW-0479">Metal-binding</keyword>
<proteinExistence type="inferred from homology"/>
<keyword evidence="5" id="KW-0819">tRNA processing</keyword>
<evidence type="ECO:0000256" key="1">
    <source>
        <dbReference type="ARBA" id="ARBA00004496"/>
    </source>
</evidence>
<dbReference type="PANTHER" id="PTHR33540:SF2">
    <property type="entry name" value="TRNA THREONYLCARBAMOYLADENOSINE BIOSYNTHESIS PROTEIN TSAE"/>
    <property type="match status" value="1"/>
</dbReference>
<accession>A0A7T0G521</accession>
<dbReference type="InterPro" id="IPR003442">
    <property type="entry name" value="T6A_TsaE"/>
</dbReference>
<evidence type="ECO:0000256" key="2">
    <source>
        <dbReference type="ARBA" id="ARBA00007599"/>
    </source>
</evidence>
<dbReference type="GO" id="GO:0005524">
    <property type="term" value="F:ATP binding"/>
    <property type="evidence" value="ECO:0007669"/>
    <property type="project" value="UniProtKB-KW"/>
</dbReference>
<evidence type="ECO:0000256" key="8">
    <source>
        <dbReference type="ARBA" id="ARBA00022840"/>
    </source>
</evidence>
<name>A0A7T0G521_9BACT</name>
<protein>
    <recommendedName>
        <fullName evidence="3">tRNA threonylcarbamoyladenosine biosynthesis protein TsaE</fullName>
    </recommendedName>
    <alternativeName>
        <fullName evidence="10">t(6)A37 threonylcarbamoyladenosine biosynthesis protein TsaE</fullName>
    </alternativeName>
</protein>
<dbReference type="InterPro" id="IPR027417">
    <property type="entry name" value="P-loop_NTPase"/>
</dbReference>
<dbReference type="PANTHER" id="PTHR33540">
    <property type="entry name" value="TRNA THREONYLCARBAMOYLADENOSINE BIOSYNTHESIS PROTEIN TSAE"/>
    <property type="match status" value="1"/>
</dbReference>
<evidence type="ECO:0000256" key="4">
    <source>
        <dbReference type="ARBA" id="ARBA00022490"/>
    </source>
</evidence>
<evidence type="ECO:0000313" key="12">
    <source>
        <dbReference type="Proteomes" id="UP000594464"/>
    </source>
</evidence>